<evidence type="ECO:0000256" key="2">
    <source>
        <dbReference type="SAM" id="SignalP"/>
    </source>
</evidence>
<gene>
    <name evidence="3" type="ORF">GJ744_010243</name>
</gene>
<accession>A0A8H7AEL9</accession>
<feature type="signal peptide" evidence="2">
    <location>
        <begin position="1"/>
        <end position="20"/>
    </location>
</feature>
<evidence type="ECO:0000313" key="3">
    <source>
        <dbReference type="EMBL" id="KAF7507690.1"/>
    </source>
</evidence>
<keyword evidence="2" id="KW-0732">Signal</keyword>
<feature type="compositionally biased region" description="Low complexity" evidence="1">
    <location>
        <begin position="309"/>
        <end position="319"/>
    </location>
</feature>
<feature type="compositionally biased region" description="Pro residues" evidence="1">
    <location>
        <begin position="320"/>
        <end position="342"/>
    </location>
</feature>
<sequence length="765" mass="78377">MPSFSLLSLFSLLISDVVSGHAGDATALPRAPQTTFVPAQYRNSTTTSATFPTITDAAHCTGCQYGEPGLRVRFEWPFIWFPVTELVLATVIYKVGPNNVTSTMTRYNNDTLPEGVYSTFGAKEWNARLHTTGVTMENGTPHFLYVTTIYSAPNSPMTVSTVLTSPTSYENWGWIFYTANSTYGTSGCTIQEKELFALTPTATPAGYTSPYEAPHNWSDLIPSSVKEKCHHFVFSLVEPMEAVWTVSALTATSTEFDDEPETLIDPVAKPSRPAEVSSEAQAKGSGSPLHARPPSQSPPPSQALHPHRPSTITGPSTLTGPPPSQVPPPSQASPFQPPPLSEPPSNQGARPSLTLPPSAAPVGSETPNQSPSSPPGIVIGTQILTPGSSAIAVSGIPFLLGSDYPPAPSSAANLGSLIEFGLGGTQTPTPALPPVATPAPPIVVGSQTLTPGGFAITVSGTPISLASIPTAIVIGTNTIPVSQTFTHTSPPASNPTEVLVIDNQVLTPGAPAVTISDTPVSPASVPTAIVVGTNTISVNQASPPTAIVIGTDTIPVSQAFTPTSPPISNPTGVLVIDNQTLTPGAPAVIISDTPVSLASVPTAIAVGTNTIPVNQASPPTAIVIGTNTIPVSRVSTPTSGVGPGPLVIDSQTLTPGGPAVATLSDGQTVSFAQSSTALVIGSHTILPGAPGVTISGIEYSLASSATAFVVNGETVGSVVTVGTRTASGSSPAVYTGAARRILSVPTNWQRVMALLLWGGLLLLTS</sequence>
<proteinExistence type="predicted"/>
<feature type="region of interest" description="Disordered" evidence="1">
    <location>
        <begin position="256"/>
        <end position="381"/>
    </location>
</feature>
<protein>
    <submittedName>
        <fullName evidence="3">Uncharacterized protein</fullName>
    </submittedName>
</protein>
<organism evidence="3 4">
    <name type="scientific">Endocarpon pusillum</name>
    <dbReference type="NCBI Taxonomy" id="364733"/>
    <lineage>
        <taxon>Eukaryota</taxon>
        <taxon>Fungi</taxon>
        <taxon>Dikarya</taxon>
        <taxon>Ascomycota</taxon>
        <taxon>Pezizomycotina</taxon>
        <taxon>Eurotiomycetes</taxon>
        <taxon>Chaetothyriomycetidae</taxon>
        <taxon>Verrucariales</taxon>
        <taxon>Verrucariaceae</taxon>
        <taxon>Endocarpon</taxon>
    </lineage>
</organism>
<dbReference type="EMBL" id="JAACFV010000065">
    <property type="protein sequence ID" value="KAF7507690.1"/>
    <property type="molecule type" value="Genomic_DNA"/>
</dbReference>
<keyword evidence="4" id="KW-1185">Reference proteome</keyword>
<evidence type="ECO:0000313" key="4">
    <source>
        <dbReference type="Proteomes" id="UP000606974"/>
    </source>
</evidence>
<name>A0A8H7AEL9_9EURO</name>
<comment type="caution">
    <text evidence="3">The sequence shown here is derived from an EMBL/GenBank/DDBJ whole genome shotgun (WGS) entry which is preliminary data.</text>
</comment>
<dbReference type="AlphaFoldDB" id="A0A8H7AEL9"/>
<evidence type="ECO:0000256" key="1">
    <source>
        <dbReference type="SAM" id="MobiDB-lite"/>
    </source>
</evidence>
<dbReference type="OrthoDB" id="3944128at2759"/>
<feature type="chain" id="PRO_5033990410" evidence="2">
    <location>
        <begin position="21"/>
        <end position="765"/>
    </location>
</feature>
<dbReference type="Proteomes" id="UP000606974">
    <property type="component" value="Unassembled WGS sequence"/>
</dbReference>
<reference evidence="3" key="1">
    <citation type="submission" date="2020-02" db="EMBL/GenBank/DDBJ databases">
        <authorList>
            <person name="Palmer J.M."/>
        </authorList>
    </citation>
    <scope>NUCLEOTIDE SEQUENCE</scope>
    <source>
        <strain evidence="3">EPUS1.4</strain>
        <tissue evidence="3">Thallus</tissue>
    </source>
</reference>